<gene>
    <name evidence="1" type="ORF">HMJGLFMP_00024</name>
</gene>
<accession>A0A7G9YRZ8</accession>
<proteinExistence type="predicted"/>
<organism evidence="1">
    <name type="scientific">Candidatus Methanophagaceae archaeon ANME-1 ERB6</name>
    <dbReference type="NCBI Taxonomy" id="2759912"/>
    <lineage>
        <taxon>Archaea</taxon>
        <taxon>Methanobacteriati</taxon>
        <taxon>Methanobacteriota</taxon>
        <taxon>Stenosarchaea group</taxon>
        <taxon>Methanomicrobia</taxon>
        <taxon>Candidatus Methanophagales</taxon>
        <taxon>Candidatus Methanophagaceae</taxon>
    </lineage>
</organism>
<dbReference type="AlphaFoldDB" id="A0A7G9YRZ8"/>
<evidence type="ECO:0000313" key="1">
    <source>
        <dbReference type="EMBL" id="QNO50782.1"/>
    </source>
</evidence>
<reference evidence="1" key="1">
    <citation type="submission" date="2020-06" db="EMBL/GenBank/DDBJ databases">
        <title>Unique genomic features of the anaerobic methanotrophic archaea.</title>
        <authorList>
            <person name="Chadwick G.L."/>
            <person name="Skennerton C.T."/>
            <person name="Laso-Perez R."/>
            <person name="Leu A.O."/>
            <person name="Speth D.R."/>
            <person name="Yu H."/>
            <person name="Morgan-Lang C."/>
            <person name="Hatzenpichler R."/>
            <person name="Goudeau D."/>
            <person name="Malmstrom R."/>
            <person name="Brazelton W.J."/>
            <person name="Woyke T."/>
            <person name="Hallam S.J."/>
            <person name="Tyson G.W."/>
            <person name="Wegener G."/>
            <person name="Boetius A."/>
            <person name="Orphan V."/>
        </authorList>
    </citation>
    <scope>NUCLEOTIDE SEQUENCE</scope>
</reference>
<name>A0A7G9YRZ8_9EURY</name>
<dbReference type="EMBL" id="MT631451">
    <property type="protein sequence ID" value="QNO50782.1"/>
    <property type="molecule type" value="Genomic_DNA"/>
</dbReference>
<sequence>MSSHSEQGEEKSEGFCLDEELKSLDAQDLYNLVQNLIRKNPEVHRLILEWFKEKAEASSVAEEVETLNDELLMEYWEKAENIIAEFNEYGGGPEDEEEEAYHWLNEISELIRKGNISSDAKIGFLDDAFVEYDIENSGFEDELMHIFFDICETKEEWEYLVEKLAKRPSDWRKDLIMRIQKNYLCNERAYLEMRMENLHYGMDYWDLVEFYVNKGDLQKGLETAEQGILKGEGRLTELFQFLFEHFAEERDTANIERIVRVALTRKSEEKDMLDRLFEYYKTQGNYEKAKEALQKAYKIMQYGNYYAEYKKMKEFMRDADWKQVEPKIFKDVQEKDICDYLRICMDKNMKETVLHTILNPPEMQWGMRNDFDEFAAKLEEDFPEKIIEYYWQSAYNNIPGGNRGTYRIAAGYLAKVKHIYVNLLKDESRWKKRFSDLKAEFKNRPAFLDEVRKL</sequence>
<protein>
    <submittedName>
        <fullName evidence="1">Uncharacterized protein</fullName>
    </submittedName>
</protein>